<comment type="pathway">
    <text evidence="2">Glycan metabolism; L-arabinan degradation.</text>
</comment>
<dbReference type="SMART" id="SM00813">
    <property type="entry name" value="Alpha-L-AF_C"/>
    <property type="match status" value="1"/>
</dbReference>
<reference evidence="10" key="1">
    <citation type="journal article" date="2020" name="Stud. Mycol.">
        <title>101 Dothideomycetes genomes: a test case for predicting lifestyles and emergence of pathogens.</title>
        <authorList>
            <person name="Haridas S."/>
            <person name="Albert R."/>
            <person name="Binder M."/>
            <person name="Bloem J."/>
            <person name="Labutti K."/>
            <person name="Salamov A."/>
            <person name="Andreopoulos B."/>
            <person name="Baker S."/>
            <person name="Barry K."/>
            <person name="Bills G."/>
            <person name="Bluhm B."/>
            <person name="Cannon C."/>
            <person name="Castanera R."/>
            <person name="Culley D."/>
            <person name="Daum C."/>
            <person name="Ezra D."/>
            <person name="Gonzalez J."/>
            <person name="Henrissat B."/>
            <person name="Kuo A."/>
            <person name="Liang C."/>
            <person name="Lipzen A."/>
            <person name="Lutzoni F."/>
            <person name="Magnuson J."/>
            <person name="Mondo S."/>
            <person name="Nolan M."/>
            <person name="Ohm R."/>
            <person name="Pangilinan J."/>
            <person name="Park H.-J."/>
            <person name="Ramirez L."/>
            <person name="Alfaro M."/>
            <person name="Sun H."/>
            <person name="Tritt A."/>
            <person name="Yoshinaga Y."/>
            <person name="Zwiers L.-H."/>
            <person name="Turgeon B."/>
            <person name="Goodwin S."/>
            <person name="Spatafora J."/>
            <person name="Crous P."/>
            <person name="Grigoriev I."/>
        </authorList>
    </citation>
    <scope>NUCLEOTIDE SEQUENCE</scope>
    <source>
        <strain evidence="10">CBS 113818</strain>
    </source>
</reference>
<evidence type="ECO:0000256" key="2">
    <source>
        <dbReference type="ARBA" id="ARBA00004834"/>
    </source>
</evidence>
<evidence type="ECO:0000256" key="4">
    <source>
        <dbReference type="ARBA" id="ARBA00012670"/>
    </source>
</evidence>
<dbReference type="AlphaFoldDB" id="A0A6A7A1E7"/>
<dbReference type="Gene3D" id="3.20.20.80">
    <property type="entry name" value="Glycosidases"/>
    <property type="match status" value="1"/>
</dbReference>
<dbReference type="Proteomes" id="UP000799424">
    <property type="component" value="Unassembled WGS sequence"/>
</dbReference>
<dbReference type="Pfam" id="PF22848">
    <property type="entry name" value="ASD1_dom"/>
    <property type="match status" value="1"/>
</dbReference>
<accession>A0A6A7A1E7</accession>
<feature type="chain" id="PRO_5025680790" description="non-reducing end alpha-L-arabinofuranosidase" evidence="8">
    <location>
        <begin position="20"/>
        <end position="680"/>
    </location>
</feature>
<dbReference type="InterPro" id="IPR017853">
    <property type="entry name" value="GH"/>
</dbReference>
<evidence type="ECO:0000256" key="6">
    <source>
        <dbReference type="ARBA" id="ARBA00022801"/>
    </source>
</evidence>
<dbReference type="InterPro" id="IPR013780">
    <property type="entry name" value="Glyco_hydro_b"/>
</dbReference>
<evidence type="ECO:0000259" key="9">
    <source>
        <dbReference type="SMART" id="SM00813"/>
    </source>
</evidence>
<evidence type="ECO:0000256" key="5">
    <source>
        <dbReference type="ARBA" id="ARBA00022729"/>
    </source>
</evidence>
<dbReference type="EMBL" id="MU006225">
    <property type="protein sequence ID" value="KAF2827091.1"/>
    <property type="molecule type" value="Genomic_DNA"/>
</dbReference>
<evidence type="ECO:0000313" key="11">
    <source>
        <dbReference type="Proteomes" id="UP000799424"/>
    </source>
</evidence>
<gene>
    <name evidence="10" type="ORF">CC86DRAFT_466828</name>
</gene>
<dbReference type="Gene3D" id="2.60.40.1180">
    <property type="entry name" value="Golgi alpha-mannosidase II"/>
    <property type="match status" value="1"/>
</dbReference>
<dbReference type="OrthoDB" id="406864at2759"/>
<evidence type="ECO:0000313" key="10">
    <source>
        <dbReference type="EMBL" id="KAF2827091.1"/>
    </source>
</evidence>
<comment type="similarity">
    <text evidence="3">Belongs to the glycosyl hydrolase 51 family.</text>
</comment>
<dbReference type="GO" id="GO:0046556">
    <property type="term" value="F:alpha-L-arabinofuranosidase activity"/>
    <property type="evidence" value="ECO:0007669"/>
    <property type="project" value="UniProtKB-EC"/>
</dbReference>
<evidence type="ECO:0000256" key="1">
    <source>
        <dbReference type="ARBA" id="ARBA00001462"/>
    </source>
</evidence>
<feature type="signal peptide" evidence="8">
    <location>
        <begin position="1"/>
        <end position="19"/>
    </location>
</feature>
<keyword evidence="6" id="KW-0378">Hydrolase</keyword>
<dbReference type="PANTHER" id="PTHR31776">
    <property type="entry name" value="ALPHA-L-ARABINOFURANOSIDASE 1"/>
    <property type="match status" value="1"/>
</dbReference>
<keyword evidence="5 8" id="KW-0732">Signal</keyword>
<sequence>MTILGRALVTASCIASALAVDVVVQSSGGNVTGKFGHPYGYGFLHEDINNSGDGGIYAELVQNRAFQYSKAFPVSTAHYFPINGAKLTINNGTQPLSPALPASMRVAAGNGTGKTGFKNEGYWGIDVKQQKYSGSFWVRGSYNGSFTASLESNLTTDVFGSIEVPSKAVANEWTEHTFELIPEKDAPNSNNTFSITFDASKVAGGSLDFNLISLFPPTFKNRKNGLRLDIAQALADMNPHFLRFPGGNMLEGLTNDTYWDWKDTLGPLKTRPGFQGVWGYQQTHGLGMMEYLEWAEDMDMQIVIGVWAGLALDGGVTPKEDLQPFIDDALAQIEFVRGPADSPWGKRRAELGHPEPFELNYVEVGNEDWLAGYPLGWNSYREYRFKMFFDAIKAAYPEIQVIASSATSDPAPEGATTGPNTVNGLEFPEGAIGDYHPYREPDELVEEFDRFDNDIGHIIGEVAATHVNGATPPRWNGPLYKYPWWIGAVGEAISLIGYERNSDRIPGTFYAPVLKNENRFQWPITLIQYTADSKMTTKAVTWYCWSLFAHHPITHTLPTSSNSSYGPAYWVAGKDENRNGALVWKGAAYNTTDGAPVPVSVHFQGVKPGTKASLTVLTNSVGDPYAYNDPFTGINIVDTKTTVVEAGVGGTFEFSLPQLSVAVLDTDVGTAGNGTYARKW</sequence>
<dbReference type="EC" id="3.2.1.55" evidence="4"/>
<dbReference type="SUPFAM" id="SSF51445">
    <property type="entry name" value="(Trans)glycosidases"/>
    <property type="match status" value="1"/>
</dbReference>
<name>A0A6A7A1E7_9PLEO</name>
<dbReference type="GO" id="GO:0031222">
    <property type="term" value="P:arabinan catabolic process"/>
    <property type="evidence" value="ECO:0007669"/>
    <property type="project" value="UniProtKB-UniPathway"/>
</dbReference>
<keyword evidence="11" id="KW-1185">Reference proteome</keyword>
<dbReference type="InterPro" id="IPR051563">
    <property type="entry name" value="Glycosyl_Hydrolase_51"/>
</dbReference>
<dbReference type="GO" id="GO:0046373">
    <property type="term" value="P:L-arabinose metabolic process"/>
    <property type="evidence" value="ECO:0007669"/>
    <property type="project" value="InterPro"/>
</dbReference>
<feature type="domain" description="Alpha-L-arabinofuranosidase C-terminal" evidence="9">
    <location>
        <begin position="460"/>
        <end position="660"/>
    </location>
</feature>
<evidence type="ECO:0000256" key="8">
    <source>
        <dbReference type="SAM" id="SignalP"/>
    </source>
</evidence>
<dbReference type="InterPro" id="IPR010720">
    <property type="entry name" value="Alpha-L-AF_C"/>
</dbReference>
<comment type="catalytic activity">
    <reaction evidence="1">
        <text>Hydrolysis of terminal non-reducing alpha-L-arabinofuranoside residues in alpha-L-arabinosides.</text>
        <dbReference type="EC" id="3.2.1.55"/>
    </reaction>
</comment>
<proteinExistence type="inferred from homology"/>
<dbReference type="PANTHER" id="PTHR31776:SF0">
    <property type="entry name" value="ALPHA-L-ARABINOFURANOSIDASE 1"/>
    <property type="match status" value="1"/>
</dbReference>
<evidence type="ECO:0000256" key="7">
    <source>
        <dbReference type="ARBA" id="ARBA00023180"/>
    </source>
</evidence>
<protein>
    <recommendedName>
        <fullName evidence="4">non-reducing end alpha-L-arabinofuranosidase</fullName>
        <ecNumber evidence="4">3.2.1.55</ecNumber>
    </recommendedName>
</protein>
<dbReference type="InterPro" id="IPR055235">
    <property type="entry name" value="ASD1_cat"/>
</dbReference>
<organism evidence="10 11">
    <name type="scientific">Ophiobolus disseminans</name>
    <dbReference type="NCBI Taxonomy" id="1469910"/>
    <lineage>
        <taxon>Eukaryota</taxon>
        <taxon>Fungi</taxon>
        <taxon>Dikarya</taxon>
        <taxon>Ascomycota</taxon>
        <taxon>Pezizomycotina</taxon>
        <taxon>Dothideomycetes</taxon>
        <taxon>Pleosporomycetidae</taxon>
        <taxon>Pleosporales</taxon>
        <taxon>Pleosporineae</taxon>
        <taxon>Phaeosphaeriaceae</taxon>
        <taxon>Ophiobolus</taxon>
    </lineage>
</organism>
<evidence type="ECO:0000256" key="3">
    <source>
        <dbReference type="ARBA" id="ARBA00007186"/>
    </source>
</evidence>
<dbReference type="Pfam" id="PF06964">
    <property type="entry name" value="Alpha-L-AF_C"/>
    <property type="match status" value="1"/>
</dbReference>
<dbReference type="UniPathway" id="UPA00667"/>
<keyword evidence="7" id="KW-0325">Glycoprotein</keyword>